<proteinExistence type="predicted"/>
<evidence type="ECO:0000313" key="2">
    <source>
        <dbReference type="EMBL" id="CAP01140.1"/>
    </source>
</evidence>
<dbReference type="Pfam" id="PF10547">
    <property type="entry name" value="P22_AR_N"/>
    <property type="match status" value="1"/>
</dbReference>
<accession>B0VNR2</accession>
<dbReference type="HOGENOM" id="CLU_046670_14_0_6"/>
<gene>
    <name evidence="2" type="ordered locus">ABSDF1803</name>
</gene>
<dbReference type="PRINTS" id="PR01994">
    <property type="entry name" value="ANTIREPRESSR"/>
</dbReference>
<dbReference type="KEGG" id="abm:ABSDF1803"/>
<reference evidence="2 3" key="1">
    <citation type="journal article" date="2008" name="PLoS ONE">
        <title>Comparative analysis of Acinetobacters: three genomes for three lifestyles.</title>
        <authorList>
            <person name="Vallenet D."/>
            <person name="Nordmann P."/>
            <person name="Barbe V."/>
            <person name="Poirel L."/>
            <person name="Mangenot S."/>
            <person name="Bataille E."/>
            <person name="Dossat C."/>
            <person name="Gas S."/>
            <person name="Kreimeyer A."/>
            <person name="Lenoble P."/>
            <person name="Oztas S."/>
            <person name="Poulain J."/>
            <person name="Segurens B."/>
            <person name="Robert C."/>
            <person name="Abergel C."/>
            <person name="Claverie J.M."/>
            <person name="Raoult D."/>
            <person name="Medigue C."/>
            <person name="Weissenbach J."/>
            <person name="Cruveiller S."/>
        </authorList>
    </citation>
    <scope>NUCLEOTIDE SEQUENCE [LARGE SCALE GENOMIC DNA]</scope>
    <source>
        <strain evidence="2 3">SDF</strain>
    </source>
</reference>
<evidence type="ECO:0000259" key="1">
    <source>
        <dbReference type="Pfam" id="PF10547"/>
    </source>
</evidence>
<dbReference type="BioCyc" id="ABAU509170:GCL9-1480-MONOMER"/>
<name>B0VNR2_ACIBS</name>
<organism evidence="2 3">
    <name type="scientific">Acinetobacter baumannii (strain SDF)</name>
    <dbReference type="NCBI Taxonomy" id="509170"/>
    <lineage>
        <taxon>Bacteria</taxon>
        <taxon>Pseudomonadati</taxon>
        <taxon>Pseudomonadota</taxon>
        <taxon>Gammaproteobacteria</taxon>
        <taxon>Moraxellales</taxon>
        <taxon>Moraxellaceae</taxon>
        <taxon>Acinetobacter</taxon>
        <taxon>Acinetobacter calcoaceticus/baumannii complex</taxon>
    </lineage>
</organism>
<sequence length="339" mass="38882">MNLTDNKKARDLGGQGLIEVNIKEINMTLNSLTQITVPFHNTELLLVEHNGQPYTAMRPIVENIGLDWKTQLIKIKQRFNSVVGEIPTTGKDGKQYKMLCLPLKKLFGWLMTISPNKVKPELRDTVIKYQEECDDVLWDYWIKGQATNLRPKTHKSEREPLTNAVNLLVAKTKHLNYSDAYKLVHQRFNVQHIDEIPYDMIPVAVEYVHHLIAIYSSAEEKAQGSLLDNETLGLVKDLVDAIISQNFVTSKIYRAIHMLSNEQGHYLAEYAFKTNIAVLKLTRTMDLRGPLNREIISDDLKTISYTTGNQHYGDRWFHPLMESSRLMGVLEISGSLIRH</sequence>
<dbReference type="Proteomes" id="UP000001741">
    <property type="component" value="Chromosome"/>
</dbReference>
<dbReference type="AlphaFoldDB" id="B0VNR2"/>
<dbReference type="EMBL" id="CU468230">
    <property type="protein sequence ID" value="CAP01140.1"/>
    <property type="molecule type" value="Genomic_DNA"/>
</dbReference>
<protein>
    <recommendedName>
        <fullName evidence="1">Antirepressor protein ant N-terminal domain-containing protein</fullName>
    </recommendedName>
</protein>
<dbReference type="InterPro" id="IPR018875">
    <property type="entry name" value="Antirepressor_Ant_N"/>
</dbReference>
<evidence type="ECO:0000313" key="3">
    <source>
        <dbReference type="Proteomes" id="UP000001741"/>
    </source>
</evidence>
<feature type="domain" description="Antirepressor protein ant N-terminal" evidence="1">
    <location>
        <begin position="36"/>
        <end position="146"/>
    </location>
</feature>